<protein>
    <submittedName>
        <fullName evidence="1">Uncharacterized protein</fullName>
    </submittedName>
</protein>
<proteinExistence type="predicted"/>
<evidence type="ECO:0000313" key="1">
    <source>
        <dbReference type="EMBL" id="KAJ0040567.1"/>
    </source>
</evidence>
<dbReference type="EMBL" id="CM047740">
    <property type="protein sequence ID" value="KAJ0040567.1"/>
    <property type="molecule type" value="Genomic_DNA"/>
</dbReference>
<organism evidence="1 2">
    <name type="scientific">Pistacia integerrima</name>
    <dbReference type="NCBI Taxonomy" id="434235"/>
    <lineage>
        <taxon>Eukaryota</taxon>
        <taxon>Viridiplantae</taxon>
        <taxon>Streptophyta</taxon>
        <taxon>Embryophyta</taxon>
        <taxon>Tracheophyta</taxon>
        <taxon>Spermatophyta</taxon>
        <taxon>Magnoliopsida</taxon>
        <taxon>eudicotyledons</taxon>
        <taxon>Gunneridae</taxon>
        <taxon>Pentapetalae</taxon>
        <taxon>rosids</taxon>
        <taxon>malvids</taxon>
        <taxon>Sapindales</taxon>
        <taxon>Anacardiaceae</taxon>
        <taxon>Pistacia</taxon>
    </lineage>
</organism>
<accession>A0ACC0YQ16</accession>
<sequence length="756" mass="84705">MGTDVAEVVETLPYPYSFKVHRVMCTELMKLVERTANIFPQIEAARPRCSSGIQALCLLNNAIEKAKLILQYCSESSKLYLALTGDVIASRCQRSRNLLEQSLSQIQNMVPVMLAVEISRIIDDLKVATFVLDSSEEEAGKAVRELLQPGASASDSLEFSETKALQLAAQRLHITTPKAILIEKRSIRKLLDKVGDNELPKKKILKYLLLLLKKYRNLIMEEQTDNACAQDKGSFSVCSQPVAVEYRTRREKYEAQTDILSTAIPPEEFKCPLSSKLMYDPVIIESGQTFERMWIQKWLDEGNDTCPKTEMKLVRRSLTPNTVMKDLISRWCTKYGIAIPDPSIRTESLHSWDTSMSIASFGSSMNDLRLPLDVSNLSIGSLDTSYSSDTAHNKIADGLSLTSMETNYDFHGFQASSNVNEADLSRLAELKWEDQYKVVENVKSLLKHNSEACFSLSSMNFVDPLMRFLRDARDKNDIRSQRVGSQLLLAFVSKNRSGIACLDENAFVLLAFFLDSEVSEEAFAIIEELSRYRYCRSKIVSSGALASIVKILDSENRELKVHAIKILHDLSSDNETCSQIAPSECIPKLVPFLKDTTLAGHCIIVLKNLCDIEGARVSIAETSGCLASVAELLEMGSQEEQEHGVTILLSLCSQRVHYCQLVMNEGVIPSLVSISVNGNDKGKVMALELLRLLRDVQQFDEQECIELDHDNSRDSSNYTKEKRSSSKSSGFFARKFSVFSKPQFGRTKKEETKLGV</sequence>
<comment type="caution">
    <text evidence="1">The sequence shown here is derived from an EMBL/GenBank/DDBJ whole genome shotgun (WGS) entry which is preliminary data.</text>
</comment>
<dbReference type="Proteomes" id="UP001163603">
    <property type="component" value="Chromosome 5"/>
</dbReference>
<keyword evidence="2" id="KW-1185">Reference proteome</keyword>
<reference evidence="2" key="1">
    <citation type="journal article" date="2023" name="G3 (Bethesda)">
        <title>Genome assembly and association tests identify interacting loci associated with vigor, precocity, and sex in interspecific pistachio rootstocks.</title>
        <authorList>
            <person name="Palmer W."/>
            <person name="Jacygrad E."/>
            <person name="Sagayaradj S."/>
            <person name="Cavanaugh K."/>
            <person name="Han R."/>
            <person name="Bertier L."/>
            <person name="Beede B."/>
            <person name="Kafkas S."/>
            <person name="Golino D."/>
            <person name="Preece J."/>
            <person name="Michelmore R."/>
        </authorList>
    </citation>
    <scope>NUCLEOTIDE SEQUENCE [LARGE SCALE GENOMIC DNA]</scope>
</reference>
<gene>
    <name evidence="1" type="ORF">Pint_28302</name>
</gene>
<name>A0ACC0YQ16_9ROSI</name>
<evidence type="ECO:0000313" key="2">
    <source>
        <dbReference type="Proteomes" id="UP001163603"/>
    </source>
</evidence>